<dbReference type="EMBL" id="RWGY01000002">
    <property type="protein sequence ID" value="TVU50744.1"/>
    <property type="molecule type" value="Genomic_DNA"/>
</dbReference>
<dbReference type="AlphaFoldDB" id="A0A5J9WU30"/>
<comment type="caution">
    <text evidence="2">The sequence shown here is derived from an EMBL/GenBank/DDBJ whole genome shotgun (WGS) entry which is preliminary data.</text>
</comment>
<evidence type="ECO:0000313" key="3">
    <source>
        <dbReference type="Proteomes" id="UP000324897"/>
    </source>
</evidence>
<gene>
    <name evidence="2" type="ORF">EJB05_02132</name>
</gene>
<dbReference type="Proteomes" id="UP000324897">
    <property type="component" value="Chromosome 6"/>
</dbReference>
<evidence type="ECO:0000313" key="2">
    <source>
        <dbReference type="EMBL" id="TVU50744.1"/>
    </source>
</evidence>
<feature type="region of interest" description="Disordered" evidence="1">
    <location>
        <begin position="1"/>
        <end position="67"/>
    </location>
</feature>
<dbReference type="Gramene" id="TVU50744">
    <property type="protein sequence ID" value="TVU50744"/>
    <property type="gene ID" value="EJB05_02132"/>
</dbReference>
<evidence type="ECO:0000256" key="1">
    <source>
        <dbReference type="SAM" id="MobiDB-lite"/>
    </source>
</evidence>
<sequence length="107" mass="12433">MPPSGDKVPPSDDDVPSYYGVSSEEEEEQEQEQEDEVQEQEDEEQDEEELDLPPSTFTEEPDWRGIDEESERVCYHGLPLRHKVWWGGRNSGRRFLACQLEESPCAF</sequence>
<keyword evidence="3" id="KW-1185">Reference proteome</keyword>
<accession>A0A5J9WU30</accession>
<reference evidence="2 3" key="1">
    <citation type="journal article" date="2019" name="Sci. Rep.">
        <title>A high-quality genome of Eragrostis curvula grass provides insights into Poaceae evolution and supports new strategies to enhance forage quality.</title>
        <authorList>
            <person name="Carballo J."/>
            <person name="Santos B.A.C.M."/>
            <person name="Zappacosta D."/>
            <person name="Garbus I."/>
            <person name="Selva J.P."/>
            <person name="Gallo C.A."/>
            <person name="Diaz A."/>
            <person name="Albertini E."/>
            <person name="Caccamo M."/>
            <person name="Echenique V."/>
        </authorList>
    </citation>
    <scope>NUCLEOTIDE SEQUENCE [LARGE SCALE GENOMIC DNA]</scope>
    <source>
        <strain evidence="3">cv. Victoria</strain>
        <tissue evidence="2">Leaf</tissue>
    </source>
</reference>
<organism evidence="2 3">
    <name type="scientific">Eragrostis curvula</name>
    <name type="common">weeping love grass</name>
    <dbReference type="NCBI Taxonomy" id="38414"/>
    <lineage>
        <taxon>Eukaryota</taxon>
        <taxon>Viridiplantae</taxon>
        <taxon>Streptophyta</taxon>
        <taxon>Embryophyta</taxon>
        <taxon>Tracheophyta</taxon>
        <taxon>Spermatophyta</taxon>
        <taxon>Magnoliopsida</taxon>
        <taxon>Liliopsida</taxon>
        <taxon>Poales</taxon>
        <taxon>Poaceae</taxon>
        <taxon>PACMAD clade</taxon>
        <taxon>Chloridoideae</taxon>
        <taxon>Eragrostideae</taxon>
        <taxon>Eragrostidinae</taxon>
        <taxon>Eragrostis</taxon>
    </lineage>
</organism>
<protein>
    <submittedName>
        <fullName evidence="2">Uncharacterized protein</fullName>
    </submittedName>
</protein>
<name>A0A5J9WU30_9POAL</name>
<feature type="compositionally biased region" description="Acidic residues" evidence="1">
    <location>
        <begin position="23"/>
        <end position="51"/>
    </location>
</feature>
<dbReference type="OrthoDB" id="693808at2759"/>
<proteinExistence type="predicted"/>